<keyword evidence="3" id="KW-1185">Reference proteome</keyword>
<name>A0A8J6P4L6_9FLAO</name>
<evidence type="ECO:0000259" key="1">
    <source>
        <dbReference type="SMART" id="SM00471"/>
    </source>
</evidence>
<sequence length="408" mass="47229">MKNKNKKKIFNDPVYGFISIPNDFIFDLIEHPYMQRLRRIRQLGMSHLVYPGALHTRFHHVLGAMHLMNLAVQVIRRKGHEITEKEEQAVLAAILLHDIGHGPFSHALEHDIVNGVSHEDISGFFMQRLEHEFGDKLRLTREIFTNQYHKPFLYQLVSSQLDMDRMDYLNRDSFYTGVSEGVIGSDRIIEMLDVHEGNLVLEEKGIYSVEKFITARRLMYWQVYLHKTVVSAEHLLINTLKRAKQVSLEGKELFASPALAYFLKNNITRSDFEADPSTLDTFALLDDYDIMGAIKVWQFCDDKILSDLSKRLINRKLFKIKISKEPFSEAELSTKRQEIAAKLGISEEETVYYLHSSRLVNNAYNQEKQTINLLMKNGEIINLTDASDNLNISALTKPVEKFFICYPS</sequence>
<dbReference type="InterPro" id="IPR006674">
    <property type="entry name" value="HD_domain"/>
</dbReference>
<dbReference type="InterPro" id="IPR050135">
    <property type="entry name" value="dGTPase-like"/>
</dbReference>
<gene>
    <name evidence="2" type="ORF">H9Y05_03385</name>
</gene>
<dbReference type="RefSeq" id="WP_216713513.1">
    <property type="nucleotide sequence ID" value="NZ_JACVEL010000002.1"/>
</dbReference>
<evidence type="ECO:0000313" key="2">
    <source>
        <dbReference type="EMBL" id="MBC9811509.1"/>
    </source>
</evidence>
<comment type="caution">
    <text evidence="2">The sequence shown here is derived from an EMBL/GenBank/DDBJ whole genome shotgun (WGS) entry which is preliminary data.</text>
</comment>
<dbReference type="InterPro" id="IPR003607">
    <property type="entry name" value="HD/PDEase_dom"/>
</dbReference>
<dbReference type="SMART" id="SM00471">
    <property type="entry name" value="HDc"/>
    <property type="match status" value="1"/>
</dbReference>
<feature type="domain" description="HD/PDEase" evidence="1">
    <location>
        <begin position="53"/>
        <end position="178"/>
    </location>
</feature>
<dbReference type="GO" id="GO:0006203">
    <property type="term" value="P:dGTP catabolic process"/>
    <property type="evidence" value="ECO:0007669"/>
    <property type="project" value="TreeGrafter"/>
</dbReference>
<proteinExistence type="predicted"/>
<dbReference type="EMBL" id="JACVEL010000002">
    <property type="protein sequence ID" value="MBC9811509.1"/>
    <property type="molecule type" value="Genomic_DNA"/>
</dbReference>
<dbReference type="Gene3D" id="1.10.3210.10">
    <property type="entry name" value="Hypothetical protein af1432"/>
    <property type="match status" value="1"/>
</dbReference>
<dbReference type="Pfam" id="PF19276">
    <property type="entry name" value="HD_assoc_2"/>
    <property type="match status" value="1"/>
</dbReference>
<dbReference type="Proteomes" id="UP000652681">
    <property type="component" value="Unassembled WGS sequence"/>
</dbReference>
<dbReference type="CDD" id="cd00077">
    <property type="entry name" value="HDc"/>
    <property type="match status" value="1"/>
</dbReference>
<dbReference type="PANTHER" id="PTHR11373:SF4">
    <property type="entry name" value="DEOXYNUCLEOSIDE TRIPHOSPHATE TRIPHOSPHOHYDROLASE SAMHD1"/>
    <property type="match status" value="1"/>
</dbReference>
<evidence type="ECO:0000313" key="3">
    <source>
        <dbReference type="Proteomes" id="UP000652681"/>
    </source>
</evidence>
<accession>A0A8J6P4L6</accession>
<dbReference type="InterPro" id="IPR045509">
    <property type="entry name" value="HD_assoc_2"/>
</dbReference>
<dbReference type="Pfam" id="PF01966">
    <property type="entry name" value="HD"/>
    <property type="match status" value="1"/>
</dbReference>
<organism evidence="2 3">
    <name type="scientific">Taishania pollutisoli</name>
    <dbReference type="NCBI Taxonomy" id="2766479"/>
    <lineage>
        <taxon>Bacteria</taxon>
        <taxon>Pseudomonadati</taxon>
        <taxon>Bacteroidota</taxon>
        <taxon>Flavobacteriia</taxon>
        <taxon>Flavobacteriales</taxon>
        <taxon>Crocinitomicaceae</taxon>
        <taxon>Taishania</taxon>
    </lineage>
</organism>
<dbReference type="PANTHER" id="PTHR11373">
    <property type="entry name" value="DEOXYNUCLEOSIDE TRIPHOSPHATE TRIPHOSPHOHYDROLASE"/>
    <property type="match status" value="1"/>
</dbReference>
<dbReference type="AlphaFoldDB" id="A0A8J6P4L6"/>
<protein>
    <submittedName>
        <fullName evidence="2">HD domain-containing protein</fullName>
    </submittedName>
</protein>
<dbReference type="SUPFAM" id="SSF109604">
    <property type="entry name" value="HD-domain/PDEase-like"/>
    <property type="match status" value="1"/>
</dbReference>
<reference evidence="2" key="1">
    <citation type="submission" date="2020-09" db="EMBL/GenBank/DDBJ databases">
        <title>Taishania pollutisoli gen. nov., sp. nov., Isolated from Tetrabromobisphenol A-Contaminated Soil.</title>
        <authorList>
            <person name="Chen Q."/>
        </authorList>
    </citation>
    <scope>NUCLEOTIDE SEQUENCE</scope>
    <source>
        <strain evidence="2">CZZ-1</strain>
    </source>
</reference>
<dbReference type="GO" id="GO:0008832">
    <property type="term" value="F:dGTPase activity"/>
    <property type="evidence" value="ECO:0007669"/>
    <property type="project" value="TreeGrafter"/>
</dbReference>